<evidence type="ECO:0000313" key="1">
    <source>
        <dbReference type="EMBL" id="KAJ8615664.1"/>
    </source>
</evidence>
<organism evidence="1 2">
    <name type="scientific">Persea americana</name>
    <name type="common">Avocado</name>
    <dbReference type="NCBI Taxonomy" id="3435"/>
    <lineage>
        <taxon>Eukaryota</taxon>
        <taxon>Viridiplantae</taxon>
        <taxon>Streptophyta</taxon>
        <taxon>Embryophyta</taxon>
        <taxon>Tracheophyta</taxon>
        <taxon>Spermatophyta</taxon>
        <taxon>Magnoliopsida</taxon>
        <taxon>Magnoliidae</taxon>
        <taxon>Laurales</taxon>
        <taxon>Lauraceae</taxon>
        <taxon>Persea</taxon>
    </lineage>
</organism>
<dbReference type="Proteomes" id="UP001234297">
    <property type="component" value="Chromosome 12"/>
</dbReference>
<comment type="caution">
    <text evidence="1">The sequence shown here is derived from an EMBL/GenBank/DDBJ whole genome shotgun (WGS) entry which is preliminary data.</text>
</comment>
<accession>A0ACC2K3K9</accession>
<sequence>MSRVASAPQVGLPADVHKAILFFHLVYSLSHSLYHFLLLQWRPSCINDSEKTNSRHWSFGSSTRSLQNFFVKSPTKMYTLVPSWMLNLNAQERKAALRMIPEQAILVEVRCMVEEMQALNRKLEETEIAIEEYFKPIDKEAEIIMNMQIEREERMMRAAVKAMQEQALMEKVAAEKIVKEGGANSNCLDQDKASTPANEALAKYLRKTIL</sequence>
<keyword evidence="2" id="KW-1185">Reference proteome</keyword>
<evidence type="ECO:0000313" key="2">
    <source>
        <dbReference type="Proteomes" id="UP001234297"/>
    </source>
</evidence>
<reference evidence="1 2" key="1">
    <citation type="journal article" date="2022" name="Hortic Res">
        <title>A haplotype resolved chromosomal level avocado genome allows analysis of novel avocado genes.</title>
        <authorList>
            <person name="Nath O."/>
            <person name="Fletcher S.J."/>
            <person name="Hayward A."/>
            <person name="Shaw L.M."/>
            <person name="Masouleh A.K."/>
            <person name="Furtado A."/>
            <person name="Henry R.J."/>
            <person name="Mitter N."/>
        </authorList>
    </citation>
    <scope>NUCLEOTIDE SEQUENCE [LARGE SCALE GENOMIC DNA]</scope>
    <source>
        <strain evidence="2">cv. Hass</strain>
    </source>
</reference>
<name>A0ACC2K3K9_PERAE</name>
<proteinExistence type="predicted"/>
<protein>
    <submittedName>
        <fullName evidence="1">Uncharacterized protein</fullName>
    </submittedName>
</protein>
<dbReference type="EMBL" id="CM056820">
    <property type="protein sequence ID" value="KAJ8615664.1"/>
    <property type="molecule type" value="Genomic_DNA"/>
</dbReference>
<gene>
    <name evidence="1" type="ORF">MRB53_035036</name>
</gene>